<dbReference type="SMART" id="SM00320">
    <property type="entry name" value="WD40"/>
    <property type="match status" value="4"/>
</dbReference>
<dbReference type="FunCoup" id="C1EB27">
    <property type="interactions" value="1392"/>
</dbReference>
<name>C1EB27_MICCC</name>
<dbReference type="OMA" id="CWHLNGD"/>
<dbReference type="STRING" id="296587.C1EB27"/>
<organism evidence="1 2">
    <name type="scientific">Micromonas commoda (strain RCC299 / NOUM17 / CCMP2709)</name>
    <name type="common">Picoplanktonic green alga</name>
    <dbReference type="NCBI Taxonomy" id="296587"/>
    <lineage>
        <taxon>Eukaryota</taxon>
        <taxon>Viridiplantae</taxon>
        <taxon>Chlorophyta</taxon>
        <taxon>Mamiellophyceae</taxon>
        <taxon>Mamiellales</taxon>
        <taxon>Mamiellaceae</taxon>
        <taxon>Micromonas</taxon>
    </lineage>
</organism>
<keyword evidence="2" id="KW-1185">Reference proteome</keyword>
<dbReference type="OrthoDB" id="308690at2759"/>
<dbReference type="GO" id="GO:0005815">
    <property type="term" value="C:microtubule organizing center"/>
    <property type="evidence" value="ECO:0007669"/>
    <property type="project" value="TreeGrafter"/>
</dbReference>
<dbReference type="GO" id="GO:1990811">
    <property type="term" value="C:MWP complex"/>
    <property type="evidence" value="ECO:0007669"/>
    <property type="project" value="TreeGrafter"/>
</dbReference>
<gene>
    <name evidence="1" type="ORF">MICPUN_83540</name>
</gene>
<dbReference type="InParanoid" id="C1EB27"/>
<evidence type="ECO:0000313" key="1">
    <source>
        <dbReference type="EMBL" id="ACO64956.1"/>
    </source>
</evidence>
<dbReference type="GeneID" id="8245344"/>
<accession>C1EB27</accession>
<dbReference type="Gene3D" id="2.130.10.10">
    <property type="entry name" value="YVTN repeat-like/Quinoprotein amine dehydrogenase"/>
    <property type="match status" value="3"/>
</dbReference>
<dbReference type="Pfam" id="PF00400">
    <property type="entry name" value="WD40"/>
    <property type="match status" value="1"/>
</dbReference>
<sequence length="448" mass="49062">MSLDFSETYKRTGPTPVFSPDGRFLATAVEYRLVIRDAETLTVCSISSCLDRIHKIEWHPDSDHVLCACYKRGVVQCFSVSDEKWTCLIDEGPAGCIHARWSPNGTHILTVAEFNVRCAVWSLLDKSCVYLRQPKYADAGIDFSPNGKFILVCERRECKDFITVVSCATWTTAARFQVATTDLADATWSPDGTAIAVWDALTEHSVFIYRPDGTKLASYKPSDGGAAAGVRCAAWCPRGGLLATGALDQRVRLFSHVSWRMLAELPHPDAVVFPTTVAVYREVEEVDGVLVDSPHPGSPPQRRGRVTARYVVEPLPASVPTRRPRLTGRSANAVGVGAVAFSGDGRFLATKNDCQPTTVWVWSAISLELCACLQQLRPVTSFGWDPTAHRLAVATGDSRVYVWTPEGASFVEIPLPNFAAEEVAWSPAGGEFVLADRDTFCCSFFGQD</sequence>
<reference evidence="1 2" key="1">
    <citation type="journal article" date="2009" name="Science">
        <title>Green evolution and dynamic adaptations revealed by genomes of the marine picoeukaryotes Micromonas.</title>
        <authorList>
            <person name="Worden A.Z."/>
            <person name="Lee J.H."/>
            <person name="Mock T."/>
            <person name="Rouze P."/>
            <person name="Simmons M.P."/>
            <person name="Aerts A.L."/>
            <person name="Allen A.E."/>
            <person name="Cuvelier M.L."/>
            <person name="Derelle E."/>
            <person name="Everett M.V."/>
            <person name="Foulon E."/>
            <person name="Grimwood J."/>
            <person name="Gundlach H."/>
            <person name="Henrissat B."/>
            <person name="Napoli C."/>
            <person name="McDonald S.M."/>
            <person name="Parker M.S."/>
            <person name="Rombauts S."/>
            <person name="Salamov A."/>
            <person name="Von Dassow P."/>
            <person name="Badger J.H."/>
            <person name="Coutinho P.M."/>
            <person name="Demir E."/>
            <person name="Dubchak I."/>
            <person name="Gentemann C."/>
            <person name="Eikrem W."/>
            <person name="Gready J.E."/>
            <person name="John U."/>
            <person name="Lanier W."/>
            <person name="Lindquist E.A."/>
            <person name="Lucas S."/>
            <person name="Mayer K.F."/>
            <person name="Moreau H."/>
            <person name="Not F."/>
            <person name="Otillar R."/>
            <person name="Panaud O."/>
            <person name="Pangilinan J."/>
            <person name="Paulsen I."/>
            <person name="Piegu B."/>
            <person name="Poliakov A."/>
            <person name="Robbens S."/>
            <person name="Schmutz J."/>
            <person name="Toulza E."/>
            <person name="Wyss T."/>
            <person name="Zelensky A."/>
            <person name="Zhou K."/>
            <person name="Armbrust E.V."/>
            <person name="Bhattacharya D."/>
            <person name="Goodenough U.W."/>
            <person name="Van de Peer Y."/>
            <person name="Grigoriev I.V."/>
        </authorList>
    </citation>
    <scope>NUCLEOTIDE SEQUENCE [LARGE SCALE GENOMIC DNA]</scope>
    <source>
        <strain evidence="2">RCC299 / NOUM17</strain>
    </source>
</reference>
<dbReference type="PANTHER" id="PTHR16220:SF0">
    <property type="entry name" value="WD REPEAT-CONTAINING PROTEIN WRAP73"/>
    <property type="match status" value="1"/>
</dbReference>
<dbReference type="InterPro" id="IPR015943">
    <property type="entry name" value="WD40/YVTN_repeat-like_dom_sf"/>
</dbReference>
<protein>
    <recommendedName>
        <fullName evidence="3">Anaphase-promoting complex subunit 4 WD40 domain-containing protein</fullName>
    </recommendedName>
</protein>
<dbReference type="InterPro" id="IPR052778">
    <property type="entry name" value="Centrosome-WD_assoc"/>
</dbReference>
<dbReference type="AlphaFoldDB" id="C1EB27"/>
<dbReference type="SUPFAM" id="SSF50978">
    <property type="entry name" value="WD40 repeat-like"/>
    <property type="match status" value="1"/>
</dbReference>
<dbReference type="InterPro" id="IPR001680">
    <property type="entry name" value="WD40_rpt"/>
</dbReference>
<evidence type="ECO:0008006" key="3">
    <source>
        <dbReference type="Google" id="ProtNLM"/>
    </source>
</evidence>
<evidence type="ECO:0000313" key="2">
    <source>
        <dbReference type="Proteomes" id="UP000002009"/>
    </source>
</evidence>
<dbReference type="eggNOG" id="KOG4497">
    <property type="taxonomic scope" value="Eukaryota"/>
</dbReference>
<dbReference type="PANTHER" id="PTHR16220">
    <property type="entry name" value="WD REPEAT PROTEIN 8-RELATED"/>
    <property type="match status" value="1"/>
</dbReference>
<dbReference type="InterPro" id="IPR036322">
    <property type="entry name" value="WD40_repeat_dom_sf"/>
</dbReference>
<dbReference type="KEGG" id="mis:MICPUN_83540"/>
<dbReference type="EMBL" id="CP001328">
    <property type="protein sequence ID" value="ACO64956.1"/>
    <property type="molecule type" value="Genomic_DNA"/>
</dbReference>
<proteinExistence type="predicted"/>
<dbReference type="Proteomes" id="UP000002009">
    <property type="component" value="Chromosome 7"/>
</dbReference>
<dbReference type="RefSeq" id="XP_002503698.1">
    <property type="nucleotide sequence ID" value="XM_002503652.1"/>
</dbReference>